<reference evidence="1" key="1">
    <citation type="journal article" date="2015" name="Nature">
        <title>Complex archaea that bridge the gap between prokaryotes and eukaryotes.</title>
        <authorList>
            <person name="Spang A."/>
            <person name="Saw J.H."/>
            <person name="Jorgensen S.L."/>
            <person name="Zaremba-Niedzwiedzka K."/>
            <person name="Martijn J."/>
            <person name="Lind A.E."/>
            <person name="van Eijk R."/>
            <person name="Schleper C."/>
            <person name="Guy L."/>
            <person name="Ettema T.J."/>
        </authorList>
    </citation>
    <scope>NUCLEOTIDE SEQUENCE</scope>
</reference>
<gene>
    <name evidence="1" type="ORF">LCGC14_0045500</name>
</gene>
<name>A0A0F9VWY8_9ZZZZ</name>
<sequence length="88" mass="10174">MSRRPSVGHVLTHRSQCMFVAGRYDVAGRCRHSCYSSLGSDLVHRNRHMLPVPYVLLSLYVRTKLEMPDNHATLDIRTREEARHLTVD</sequence>
<comment type="caution">
    <text evidence="1">The sequence shown here is derived from an EMBL/GenBank/DDBJ whole genome shotgun (WGS) entry which is preliminary data.</text>
</comment>
<accession>A0A0F9VWY8</accession>
<dbReference type="AlphaFoldDB" id="A0A0F9VWY8"/>
<dbReference type="EMBL" id="LAZR01000009">
    <property type="protein sequence ID" value="KKO08610.1"/>
    <property type="molecule type" value="Genomic_DNA"/>
</dbReference>
<evidence type="ECO:0000313" key="1">
    <source>
        <dbReference type="EMBL" id="KKO08610.1"/>
    </source>
</evidence>
<protein>
    <submittedName>
        <fullName evidence="1">Uncharacterized protein</fullName>
    </submittedName>
</protein>
<organism evidence="1">
    <name type="scientific">marine sediment metagenome</name>
    <dbReference type="NCBI Taxonomy" id="412755"/>
    <lineage>
        <taxon>unclassified sequences</taxon>
        <taxon>metagenomes</taxon>
        <taxon>ecological metagenomes</taxon>
    </lineage>
</organism>
<proteinExistence type="predicted"/>